<accession>X1GCR8</accession>
<comment type="caution">
    <text evidence="1">The sequence shown here is derived from an EMBL/GenBank/DDBJ whole genome shotgun (WGS) entry which is preliminary data.</text>
</comment>
<evidence type="ECO:0000313" key="1">
    <source>
        <dbReference type="EMBL" id="GAH42605.1"/>
    </source>
</evidence>
<dbReference type="AlphaFoldDB" id="X1GCR8"/>
<reference evidence="1" key="1">
    <citation type="journal article" date="2014" name="Front. Microbiol.">
        <title>High frequency of phylogenetically diverse reductive dehalogenase-homologous genes in deep subseafloor sedimentary metagenomes.</title>
        <authorList>
            <person name="Kawai M."/>
            <person name="Futagami T."/>
            <person name="Toyoda A."/>
            <person name="Takaki Y."/>
            <person name="Nishi S."/>
            <person name="Hori S."/>
            <person name="Arai W."/>
            <person name="Tsubouchi T."/>
            <person name="Morono Y."/>
            <person name="Uchiyama I."/>
            <person name="Ito T."/>
            <person name="Fujiyama A."/>
            <person name="Inagaki F."/>
            <person name="Takami H."/>
        </authorList>
    </citation>
    <scope>NUCLEOTIDE SEQUENCE</scope>
    <source>
        <strain evidence="1">Expedition CK06-06</strain>
    </source>
</reference>
<organism evidence="1">
    <name type="scientific">marine sediment metagenome</name>
    <dbReference type="NCBI Taxonomy" id="412755"/>
    <lineage>
        <taxon>unclassified sequences</taxon>
        <taxon>metagenomes</taxon>
        <taxon>ecological metagenomes</taxon>
    </lineage>
</organism>
<dbReference type="EMBL" id="BARU01005878">
    <property type="protein sequence ID" value="GAH42605.1"/>
    <property type="molecule type" value="Genomic_DNA"/>
</dbReference>
<protein>
    <submittedName>
        <fullName evidence="1">Uncharacterized protein</fullName>
    </submittedName>
</protein>
<sequence length="52" mass="5823">MKNWKHICLGGEICSACGEKAKTGENRFWESAQDQNNLFCANCAKTRGVDEE</sequence>
<name>X1GCR8_9ZZZZ</name>
<proteinExistence type="predicted"/>
<gene>
    <name evidence="1" type="ORF">S03H2_11525</name>
</gene>